<feature type="compositionally biased region" description="Polar residues" evidence="1">
    <location>
        <begin position="24"/>
        <end position="48"/>
    </location>
</feature>
<dbReference type="EMBL" id="RRYP01001594">
    <property type="protein sequence ID" value="TNV85730.1"/>
    <property type="molecule type" value="Genomic_DNA"/>
</dbReference>
<accession>A0A8J8T8L3</accession>
<comment type="caution">
    <text evidence="2">The sequence shown here is derived from an EMBL/GenBank/DDBJ whole genome shotgun (WGS) entry which is preliminary data.</text>
</comment>
<proteinExistence type="predicted"/>
<feature type="compositionally biased region" description="Polar residues" evidence="1">
    <location>
        <begin position="93"/>
        <end position="115"/>
    </location>
</feature>
<organism evidence="2 3">
    <name type="scientific">Halteria grandinella</name>
    <dbReference type="NCBI Taxonomy" id="5974"/>
    <lineage>
        <taxon>Eukaryota</taxon>
        <taxon>Sar</taxon>
        <taxon>Alveolata</taxon>
        <taxon>Ciliophora</taxon>
        <taxon>Intramacronucleata</taxon>
        <taxon>Spirotrichea</taxon>
        <taxon>Stichotrichia</taxon>
        <taxon>Sporadotrichida</taxon>
        <taxon>Halteriidae</taxon>
        <taxon>Halteria</taxon>
    </lineage>
</organism>
<evidence type="ECO:0000256" key="1">
    <source>
        <dbReference type="SAM" id="MobiDB-lite"/>
    </source>
</evidence>
<evidence type="ECO:0000313" key="3">
    <source>
        <dbReference type="Proteomes" id="UP000785679"/>
    </source>
</evidence>
<evidence type="ECO:0000313" key="2">
    <source>
        <dbReference type="EMBL" id="TNV85730.1"/>
    </source>
</evidence>
<feature type="region of interest" description="Disordered" evidence="1">
    <location>
        <begin position="1"/>
        <end position="156"/>
    </location>
</feature>
<reference evidence="2" key="1">
    <citation type="submission" date="2019-06" db="EMBL/GenBank/DDBJ databases">
        <authorList>
            <person name="Zheng W."/>
        </authorList>
    </citation>
    <scope>NUCLEOTIDE SEQUENCE</scope>
    <source>
        <strain evidence="2">QDHG01</strain>
    </source>
</reference>
<keyword evidence="3" id="KW-1185">Reference proteome</keyword>
<sequence length="398" mass="44357">MSEKKRSTAMSATPAKRVSRTVKDIQTSPLQQNQDPSPLKGKQQSPSPNKGRGKQAEGKKMQTPSPPKKRESSAKKQKSQGSEQKLAARSTKKPSPSTARRMTRQQAADTVSTPVKQDPNLSKEKGERHESEGKQGKKKPPPSNLKDRFQSRDVVVDQNIPSMLQHPKAKFVNPQIDRTALIKQQKPKKQAIVSASSNQLGLLDSYDTSRSVDEHTVIKDEDQVSRGQLDTSAPTPPTYQTHLAIKSEQIEDDRLELKLLPLKKIGAGRPRGPYKKRCAMLDGQIISQEVPQQNLSNVFDEVNPSKKESNQIGPSKLLRALNSQALGSEDLNQGHLSDLNHQQISLHHSRSFHQQDIRRVGQLHKKCPTCNEVFPPLRAICLIHHSPKAPFHIFPSLI</sequence>
<name>A0A8J8T8L3_HALGN</name>
<feature type="compositionally biased region" description="Basic and acidic residues" evidence="1">
    <location>
        <begin position="121"/>
        <end position="135"/>
    </location>
</feature>
<feature type="region of interest" description="Disordered" evidence="1">
    <location>
        <begin position="215"/>
        <end position="239"/>
    </location>
</feature>
<feature type="compositionally biased region" description="Polar residues" evidence="1">
    <location>
        <begin position="225"/>
        <end position="239"/>
    </location>
</feature>
<protein>
    <submittedName>
        <fullName evidence="2">Uncharacterized protein</fullName>
    </submittedName>
</protein>
<feature type="compositionally biased region" description="Basic and acidic residues" evidence="1">
    <location>
        <begin position="215"/>
        <end position="224"/>
    </location>
</feature>
<dbReference type="AlphaFoldDB" id="A0A8J8T8L3"/>
<feature type="compositionally biased region" description="Basic and acidic residues" evidence="1">
    <location>
        <begin position="145"/>
        <end position="155"/>
    </location>
</feature>
<dbReference type="Proteomes" id="UP000785679">
    <property type="component" value="Unassembled WGS sequence"/>
</dbReference>
<gene>
    <name evidence="2" type="ORF">FGO68_gene2463</name>
</gene>